<dbReference type="OrthoDB" id="2521613at2"/>
<dbReference type="SUPFAM" id="SSF55874">
    <property type="entry name" value="ATPase domain of HSP90 chaperone/DNA topoisomerase II/histidine kinase"/>
    <property type="match status" value="1"/>
</dbReference>
<dbReference type="InterPro" id="IPR033414">
    <property type="entry name" value="Sensor_dom"/>
</dbReference>
<dbReference type="SMART" id="SM00387">
    <property type="entry name" value="HATPase_c"/>
    <property type="match status" value="1"/>
</dbReference>
<feature type="domain" description="PAS" evidence="4">
    <location>
        <begin position="251"/>
        <end position="315"/>
    </location>
</feature>
<protein>
    <submittedName>
        <fullName evidence="5">PAS domain S-box protein</fullName>
    </submittedName>
</protein>
<dbReference type="NCBIfam" id="TIGR00229">
    <property type="entry name" value="sensory_box"/>
    <property type="match status" value="1"/>
</dbReference>
<dbReference type="Gene3D" id="3.30.450.20">
    <property type="entry name" value="PAS domain"/>
    <property type="match status" value="1"/>
</dbReference>
<feature type="transmembrane region" description="Helical" evidence="2">
    <location>
        <begin position="25"/>
        <end position="45"/>
    </location>
</feature>
<gene>
    <name evidence="5" type="ORF">DBZ36_19140</name>
</gene>
<dbReference type="PROSITE" id="PS50109">
    <property type="entry name" value="HIS_KIN"/>
    <property type="match status" value="1"/>
</dbReference>
<sequence>MPQHAINSQNSTNAKPALSRLSLRILVYIILVSTIFAILSTLVQLRFDYQQDLSVIEETAIKIESSLAQPMAASLWNLDEQQLEIQVEGLLSLATVQSVQVRELIDGNGVPILLRGDINAPQQTKKSFELIYQGQPVGELIIGSSLHSVIERIKSKAWISLLTQIIQTLCLSIAILLIIYFSLIRHLNRIVEHTRSLDLDKSAPGLKLQRPAFSSRKDELDSLVETLDQMHQRIHSELRANQATNIALQAERDFVKTVIDSSNAVIITLDKKFKIKDVNPSGVLLTGFTQDEMRGQNWISLFVDHEQRNIIEPLLASGKNLQDIELNLTDLQGRQQTLLWSFALVYEHERVKSIVAFGHEITSIRSSQQQVLELNEQLEAKVSQRTQRLEERNRLLASTLEELKDTQESLIAAEKQASFNQLFQIFSRELNLPIASALSDAQDLRLRCEKISEQVTITDAAETLDQQQQQHLHLESQLERLAHVTSNFKQLVVDDEQRIAYAFSINDNIQQLLHSMHDRLENQHVSCHIKCDPQLEIHSYPAAFSQIFSNLISNSLVHGFDQWSGERRIDIQISTYRSHLRVIYQDSGKGIEPTMAATLFSASPSSAQASANGLGCHIIASLVRQLLGGEISIDLSEGPGSRIKIVLPLEENKKNLI</sequence>
<dbReference type="SUPFAM" id="SSF55785">
    <property type="entry name" value="PYP-like sensor domain (PAS domain)"/>
    <property type="match status" value="1"/>
</dbReference>
<dbReference type="EMBL" id="RAQO01000012">
    <property type="protein sequence ID" value="RKF13179.1"/>
    <property type="molecule type" value="Genomic_DNA"/>
</dbReference>
<dbReference type="PROSITE" id="PS50112">
    <property type="entry name" value="PAS"/>
    <property type="match status" value="1"/>
</dbReference>
<dbReference type="Gene3D" id="3.30.565.10">
    <property type="entry name" value="Histidine kinase-like ATPase, C-terminal domain"/>
    <property type="match status" value="1"/>
</dbReference>
<feature type="transmembrane region" description="Helical" evidence="2">
    <location>
        <begin position="161"/>
        <end position="183"/>
    </location>
</feature>
<dbReference type="InterPro" id="IPR036890">
    <property type="entry name" value="HATPase_C_sf"/>
</dbReference>
<evidence type="ECO:0000256" key="2">
    <source>
        <dbReference type="SAM" id="Phobius"/>
    </source>
</evidence>
<dbReference type="InterPro" id="IPR000014">
    <property type="entry name" value="PAS"/>
</dbReference>
<dbReference type="PANTHER" id="PTHR43065:SF47">
    <property type="match status" value="1"/>
</dbReference>
<keyword evidence="6" id="KW-1185">Reference proteome</keyword>
<dbReference type="InterPro" id="IPR003594">
    <property type="entry name" value="HATPase_dom"/>
</dbReference>
<keyword evidence="2" id="KW-0812">Transmembrane</keyword>
<proteinExistence type="predicted"/>
<dbReference type="Proteomes" id="UP000286482">
    <property type="component" value="Unassembled WGS sequence"/>
</dbReference>
<organism evidence="5 6">
    <name type="scientific">Alginatibacterium sediminis</name>
    <dbReference type="NCBI Taxonomy" id="2164068"/>
    <lineage>
        <taxon>Bacteria</taxon>
        <taxon>Pseudomonadati</taxon>
        <taxon>Pseudomonadota</taxon>
        <taxon>Gammaproteobacteria</taxon>
        <taxon>Alteromonadales</taxon>
        <taxon>Alteromonadaceae</taxon>
        <taxon>Alginatibacterium</taxon>
    </lineage>
</organism>
<keyword evidence="1" id="KW-0175">Coiled coil</keyword>
<evidence type="ECO:0000256" key="1">
    <source>
        <dbReference type="SAM" id="Coils"/>
    </source>
</evidence>
<accession>A0A420E5P9</accession>
<comment type="caution">
    <text evidence="5">The sequence shown here is derived from an EMBL/GenBank/DDBJ whole genome shotgun (WGS) entry which is preliminary data.</text>
</comment>
<feature type="domain" description="Histidine kinase" evidence="3">
    <location>
        <begin position="425"/>
        <end position="651"/>
    </location>
</feature>
<dbReference type="InterPro" id="IPR035965">
    <property type="entry name" value="PAS-like_dom_sf"/>
</dbReference>
<feature type="coiled-coil region" evidence="1">
    <location>
        <begin position="364"/>
        <end position="484"/>
    </location>
</feature>
<keyword evidence="2" id="KW-0472">Membrane</keyword>
<evidence type="ECO:0000313" key="6">
    <source>
        <dbReference type="Proteomes" id="UP000286482"/>
    </source>
</evidence>
<evidence type="ECO:0000259" key="3">
    <source>
        <dbReference type="PROSITE" id="PS50109"/>
    </source>
</evidence>
<reference evidence="5 6" key="1">
    <citation type="submission" date="2018-09" db="EMBL/GenBank/DDBJ databases">
        <authorList>
            <person name="Wang Z."/>
        </authorList>
    </citation>
    <scope>NUCLEOTIDE SEQUENCE [LARGE SCALE GENOMIC DNA]</scope>
    <source>
        <strain evidence="5 6">ALS 81</strain>
    </source>
</reference>
<name>A0A420E5P9_9ALTE</name>
<keyword evidence="2" id="KW-1133">Transmembrane helix</keyword>
<dbReference type="Pfam" id="PF13426">
    <property type="entry name" value="PAS_9"/>
    <property type="match status" value="1"/>
</dbReference>
<dbReference type="Pfam" id="PF17149">
    <property type="entry name" value="CHASE5"/>
    <property type="match status" value="1"/>
</dbReference>
<dbReference type="Pfam" id="PF02518">
    <property type="entry name" value="HATPase_c"/>
    <property type="match status" value="1"/>
</dbReference>
<dbReference type="CDD" id="cd00130">
    <property type="entry name" value="PAS"/>
    <property type="match status" value="1"/>
</dbReference>
<evidence type="ECO:0000313" key="5">
    <source>
        <dbReference type="EMBL" id="RKF13179.1"/>
    </source>
</evidence>
<dbReference type="InterPro" id="IPR005467">
    <property type="entry name" value="His_kinase_dom"/>
</dbReference>
<evidence type="ECO:0000259" key="4">
    <source>
        <dbReference type="PROSITE" id="PS50112"/>
    </source>
</evidence>
<dbReference type="AlphaFoldDB" id="A0A420E5P9"/>
<dbReference type="RefSeq" id="WP_120356592.1">
    <property type="nucleotide sequence ID" value="NZ_RAQO01000012.1"/>
</dbReference>
<dbReference type="PANTHER" id="PTHR43065">
    <property type="entry name" value="SENSOR HISTIDINE KINASE"/>
    <property type="match status" value="1"/>
</dbReference>
<dbReference type="SMART" id="SM00091">
    <property type="entry name" value="PAS"/>
    <property type="match status" value="1"/>
</dbReference>
<dbReference type="Gene3D" id="1.10.287.130">
    <property type="match status" value="1"/>
</dbReference>